<evidence type="ECO:0000256" key="1">
    <source>
        <dbReference type="SAM" id="Phobius"/>
    </source>
</evidence>
<evidence type="ECO:0000313" key="2">
    <source>
        <dbReference type="EMBL" id="CAD8161815.1"/>
    </source>
</evidence>
<keyword evidence="1" id="KW-0472">Membrane</keyword>
<dbReference type="EMBL" id="CAJJDO010000037">
    <property type="protein sequence ID" value="CAD8161815.1"/>
    <property type="molecule type" value="Genomic_DNA"/>
</dbReference>
<name>A0A8S1U9N7_9CILI</name>
<accession>A0A8S1U9N7</accession>
<evidence type="ECO:0000313" key="3">
    <source>
        <dbReference type="Proteomes" id="UP000689195"/>
    </source>
</evidence>
<keyword evidence="1" id="KW-1133">Transmembrane helix</keyword>
<feature type="transmembrane region" description="Helical" evidence="1">
    <location>
        <begin position="133"/>
        <end position="155"/>
    </location>
</feature>
<protein>
    <recommendedName>
        <fullName evidence="4">Transmembrane protein</fullName>
    </recommendedName>
</protein>
<keyword evidence="1" id="KW-0812">Transmembrane</keyword>
<sequence length="210" mass="25515">MYLFQCLKLDFKNQIYVRKLIFCYSQIEENHIQLFQITLTISPLMEAFRFQTFFDSLNGNRKYVIEASNNFKKDNINAYFFDNLKASRSAQLQHISVFLYVSQQNLFKYIYLNSHFQLANYLQILKNNQTLKYLIFIIMQFQDCSSLTLMILVLHVPFKWHILLLKRIIFLQINYYLSFLFYRGVSFFQSLFLIHKPLSNQFEYMKNFNH</sequence>
<organism evidence="2 3">
    <name type="scientific">Paramecium pentaurelia</name>
    <dbReference type="NCBI Taxonomy" id="43138"/>
    <lineage>
        <taxon>Eukaryota</taxon>
        <taxon>Sar</taxon>
        <taxon>Alveolata</taxon>
        <taxon>Ciliophora</taxon>
        <taxon>Intramacronucleata</taxon>
        <taxon>Oligohymenophorea</taxon>
        <taxon>Peniculida</taxon>
        <taxon>Parameciidae</taxon>
        <taxon>Paramecium</taxon>
    </lineage>
</organism>
<proteinExistence type="predicted"/>
<evidence type="ECO:0008006" key="4">
    <source>
        <dbReference type="Google" id="ProtNLM"/>
    </source>
</evidence>
<keyword evidence="3" id="KW-1185">Reference proteome</keyword>
<gene>
    <name evidence="2" type="ORF">PPENT_87.1.T0370040</name>
</gene>
<dbReference type="Proteomes" id="UP000689195">
    <property type="component" value="Unassembled WGS sequence"/>
</dbReference>
<dbReference type="AlphaFoldDB" id="A0A8S1U9N7"/>
<reference evidence="2" key="1">
    <citation type="submission" date="2021-01" db="EMBL/GenBank/DDBJ databases">
        <authorList>
            <consortium name="Genoscope - CEA"/>
            <person name="William W."/>
        </authorList>
    </citation>
    <scope>NUCLEOTIDE SEQUENCE</scope>
</reference>
<comment type="caution">
    <text evidence="2">The sequence shown here is derived from an EMBL/GenBank/DDBJ whole genome shotgun (WGS) entry which is preliminary data.</text>
</comment>